<dbReference type="InterPro" id="IPR052202">
    <property type="entry name" value="Yeast_MetPath_Reg"/>
</dbReference>
<keyword evidence="3" id="KW-0862">Zinc</keyword>
<keyword evidence="6" id="KW-0804">Transcription</keyword>
<evidence type="ECO:0000313" key="11">
    <source>
        <dbReference type="Proteomes" id="UP001201262"/>
    </source>
</evidence>
<name>A0AAD4KX27_9EURO</name>
<evidence type="ECO:0000256" key="1">
    <source>
        <dbReference type="ARBA" id="ARBA00004123"/>
    </source>
</evidence>
<feature type="domain" description="Zn(2)-C6 fungal-type" evidence="9">
    <location>
        <begin position="112"/>
        <end position="142"/>
    </location>
</feature>
<dbReference type="CDD" id="cd00067">
    <property type="entry name" value="GAL4"/>
    <property type="match status" value="1"/>
</dbReference>
<dbReference type="InterPro" id="IPR007219">
    <property type="entry name" value="XnlR_reg_dom"/>
</dbReference>
<reference evidence="10" key="1">
    <citation type="submission" date="2021-12" db="EMBL/GenBank/DDBJ databases">
        <title>Convergent genome expansion in fungi linked to evolution of root-endophyte symbiosis.</title>
        <authorList>
            <consortium name="DOE Joint Genome Institute"/>
            <person name="Ke Y.-H."/>
            <person name="Bonito G."/>
            <person name="Liao H.-L."/>
            <person name="Looney B."/>
            <person name="Rojas-Flechas A."/>
            <person name="Nash J."/>
            <person name="Hameed K."/>
            <person name="Schadt C."/>
            <person name="Martin F."/>
            <person name="Crous P.W."/>
            <person name="Miettinen O."/>
            <person name="Magnuson J.K."/>
            <person name="Labbe J."/>
            <person name="Jacobson D."/>
            <person name="Doktycz M.J."/>
            <person name="Veneault-Fourrey C."/>
            <person name="Kuo A."/>
            <person name="Mondo S."/>
            <person name="Calhoun S."/>
            <person name="Riley R."/>
            <person name="Ohm R."/>
            <person name="LaButti K."/>
            <person name="Andreopoulos B."/>
            <person name="Pangilinan J."/>
            <person name="Nolan M."/>
            <person name="Tritt A."/>
            <person name="Clum A."/>
            <person name="Lipzen A."/>
            <person name="Daum C."/>
            <person name="Barry K."/>
            <person name="Grigoriev I.V."/>
            <person name="Vilgalys R."/>
        </authorList>
    </citation>
    <scope>NUCLEOTIDE SEQUENCE</scope>
    <source>
        <strain evidence="10">PMI_201</strain>
    </source>
</reference>
<dbReference type="GO" id="GO:0043565">
    <property type="term" value="F:sequence-specific DNA binding"/>
    <property type="evidence" value="ECO:0007669"/>
    <property type="project" value="TreeGrafter"/>
</dbReference>
<evidence type="ECO:0000256" key="2">
    <source>
        <dbReference type="ARBA" id="ARBA00022723"/>
    </source>
</evidence>
<dbReference type="Pfam" id="PF04082">
    <property type="entry name" value="Fungal_trans"/>
    <property type="match status" value="1"/>
</dbReference>
<evidence type="ECO:0000256" key="4">
    <source>
        <dbReference type="ARBA" id="ARBA00023015"/>
    </source>
</evidence>
<dbReference type="SMART" id="SM00066">
    <property type="entry name" value="GAL4"/>
    <property type="match status" value="1"/>
</dbReference>
<comment type="subcellular location">
    <subcellularLocation>
        <location evidence="1">Nucleus</location>
    </subcellularLocation>
</comment>
<dbReference type="PANTHER" id="PTHR47782">
    <property type="entry name" value="ZN(II)2CYS6 TRANSCRIPTION FACTOR (EUROFUNG)-RELATED"/>
    <property type="match status" value="1"/>
</dbReference>
<feature type="region of interest" description="Disordered" evidence="8">
    <location>
        <begin position="252"/>
        <end position="271"/>
    </location>
</feature>
<dbReference type="SMART" id="SM00906">
    <property type="entry name" value="Fungal_trans"/>
    <property type="match status" value="1"/>
</dbReference>
<dbReference type="PROSITE" id="PS00463">
    <property type="entry name" value="ZN2_CY6_FUNGAL_1"/>
    <property type="match status" value="1"/>
</dbReference>
<keyword evidence="2" id="KW-0479">Metal-binding</keyword>
<proteinExistence type="predicted"/>
<evidence type="ECO:0000313" key="10">
    <source>
        <dbReference type="EMBL" id="KAH8703121.1"/>
    </source>
</evidence>
<dbReference type="GO" id="GO:0006351">
    <property type="term" value="P:DNA-templated transcription"/>
    <property type="evidence" value="ECO:0007669"/>
    <property type="project" value="InterPro"/>
</dbReference>
<evidence type="ECO:0000259" key="9">
    <source>
        <dbReference type="PROSITE" id="PS50048"/>
    </source>
</evidence>
<accession>A0AAD4KX27</accession>
<keyword evidence="11" id="KW-1185">Reference proteome</keyword>
<dbReference type="CDD" id="cd12148">
    <property type="entry name" value="fungal_TF_MHR"/>
    <property type="match status" value="1"/>
</dbReference>
<dbReference type="PROSITE" id="PS50048">
    <property type="entry name" value="ZN2_CY6_FUNGAL_2"/>
    <property type="match status" value="1"/>
</dbReference>
<feature type="compositionally biased region" description="Low complexity" evidence="8">
    <location>
        <begin position="254"/>
        <end position="265"/>
    </location>
</feature>
<dbReference type="InterPro" id="IPR001138">
    <property type="entry name" value="Zn2Cys6_DnaBD"/>
</dbReference>
<gene>
    <name evidence="10" type="ORF">BGW36DRAFT_83170</name>
</gene>
<comment type="caution">
    <text evidence="10">The sequence shown here is derived from an EMBL/GenBank/DDBJ whole genome shotgun (WGS) entry which is preliminary data.</text>
</comment>
<dbReference type="AlphaFoldDB" id="A0AAD4KX27"/>
<evidence type="ECO:0000256" key="8">
    <source>
        <dbReference type="SAM" id="MobiDB-lite"/>
    </source>
</evidence>
<dbReference type="Gene3D" id="4.10.240.10">
    <property type="entry name" value="Zn(2)-C6 fungal-type DNA-binding domain"/>
    <property type="match status" value="1"/>
</dbReference>
<feature type="compositionally biased region" description="Pro residues" evidence="8">
    <location>
        <begin position="201"/>
        <end position="211"/>
    </location>
</feature>
<dbReference type="SUPFAM" id="SSF57701">
    <property type="entry name" value="Zn2/Cys6 DNA-binding domain"/>
    <property type="match status" value="1"/>
</dbReference>
<feature type="compositionally biased region" description="Low complexity" evidence="8">
    <location>
        <begin position="1"/>
        <end position="10"/>
    </location>
</feature>
<dbReference type="PANTHER" id="PTHR47782:SF15">
    <property type="entry name" value="ZN(2)-C6 FUNGAL-TYPE DOMAIN-CONTAINING PROTEIN-RELATED"/>
    <property type="match status" value="1"/>
</dbReference>
<dbReference type="Pfam" id="PF00172">
    <property type="entry name" value="Zn_clus"/>
    <property type="match status" value="1"/>
</dbReference>
<feature type="region of interest" description="Disordered" evidence="8">
    <location>
        <begin position="1"/>
        <end position="110"/>
    </location>
</feature>
<dbReference type="GO" id="GO:0045944">
    <property type="term" value="P:positive regulation of transcription by RNA polymerase II"/>
    <property type="evidence" value="ECO:0007669"/>
    <property type="project" value="TreeGrafter"/>
</dbReference>
<dbReference type="GO" id="GO:0000981">
    <property type="term" value="F:DNA-binding transcription factor activity, RNA polymerase II-specific"/>
    <property type="evidence" value="ECO:0007669"/>
    <property type="project" value="InterPro"/>
</dbReference>
<dbReference type="GeneID" id="70252908"/>
<evidence type="ECO:0000256" key="6">
    <source>
        <dbReference type="ARBA" id="ARBA00023163"/>
    </source>
</evidence>
<dbReference type="EMBL" id="JAJTJA010000002">
    <property type="protein sequence ID" value="KAH8703121.1"/>
    <property type="molecule type" value="Genomic_DNA"/>
</dbReference>
<keyword evidence="5" id="KW-0238">DNA-binding</keyword>
<dbReference type="FunFam" id="4.10.240.10:FF:000019">
    <property type="entry name" value="C6 transcription factor, putative"/>
    <property type="match status" value="1"/>
</dbReference>
<feature type="compositionally biased region" description="Low complexity" evidence="8">
    <location>
        <begin position="50"/>
        <end position="63"/>
    </location>
</feature>
<keyword evidence="7" id="KW-0539">Nucleus</keyword>
<dbReference type="GO" id="GO:0005634">
    <property type="term" value="C:nucleus"/>
    <property type="evidence" value="ECO:0007669"/>
    <property type="project" value="UniProtKB-SubCell"/>
</dbReference>
<feature type="compositionally biased region" description="Polar residues" evidence="8">
    <location>
        <begin position="31"/>
        <end position="40"/>
    </location>
</feature>
<dbReference type="RefSeq" id="XP_046076139.1">
    <property type="nucleotide sequence ID" value="XM_046222622.1"/>
</dbReference>
<evidence type="ECO:0000256" key="3">
    <source>
        <dbReference type="ARBA" id="ARBA00022833"/>
    </source>
</evidence>
<dbReference type="Proteomes" id="UP001201262">
    <property type="component" value="Unassembled WGS sequence"/>
</dbReference>
<feature type="region of interest" description="Disordered" evidence="8">
    <location>
        <begin position="194"/>
        <end position="223"/>
    </location>
</feature>
<evidence type="ECO:0000256" key="7">
    <source>
        <dbReference type="ARBA" id="ARBA00023242"/>
    </source>
</evidence>
<dbReference type="InterPro" id="IPR036864">
    <property type="entry name" value="Zn2-C6_fun-type_DNA-bd_sf"/>
</dbReference>
<dbReference type="GO" id="GO:0008270">
    <property type="term" value="F:zinc ion binding"/>
    <property type="evidence" value="ECO:0007669"/>
    <property type="project" value="InterPro"/>
</dbReference>
<organism evidence="10 11">
    <name type="scientific">Talaromyces proteolyticus</name>
    <dbReference type="NCBI Taxonomy" id="1131652"/>
    <lineage>
        <taxon>Eukaryota</taxon>
        <taxon>Fungi</taxon>
        <taxon>Dikarya</taxon>
        <taxon>Ascomycota</taxon>
        <taxon>Pezizomycotina</taxon>
        <taxon>Eurotiomycetes</taxon>
        <taxon>Eurotiomycetidae</taxon>
        <taxon>Eurotiales</taxon>
        <taxon>Trichocomaceae</taxon>
        <taxon>Talaromyces</taxon>
        <taxon>Talaromyces sect. Bacilispori</taxon>
    </lineage>
</organism>
<protein>
    <submittedName>
        <fullName evidence="10">C6 transcription factor</fullName>
    </submittedName>
</protein>
<keyword evidence="4" id="KW-0805">Transcription regulation</keyword>
<evidence type="ECO:0000256" key="5">
    <source>
        <dbReference type="ARBA" id="ARBA00023125"/>
    </source>
</evidence>
<sequence length="742" mass="83129">MTAGAAASGRAAEKASNFRGQLGRFRLNPTVAVSSSLTNTSQVVPPPAQSVPSSSVSPGSSSSIQHVENAVPASSALSTTSSIYGKRPLSPQSPEAGDRDGHGSKTKRVSTACEFCRKRKKKCDFRYPNCSACTRAGVVCTVLTLGQSVAHQPVPRDQIENLQKRVEWLEQTLRSRTGLDLSNKPTGANVAIEEGQDQQQQPPPPPPPPPQQHQEEQEQQQDPDQWFHVPTLLAQPRAGPGLSAQNDAVDVVNSPMSRPSSLPSLDGGQLPNISEIFRDKLENRRSSVPRPTSSAIPSVRRLSSWEEAERLVGQYFEGVGTQYPFLHKVEFMRGMRRIYSNQPVSPQVQNSYHMTIATALLTTTNDITQATAFYGAARQTLTPTLQNEDRVSLQALLSLALYSLSTPSGPSIWHVLGTAMRLATSLGLHKARPPPNVSTKDIREHEMDKRAFWSLYNLDRLISVTLSRPLGISDEDIVVDIPRELDDNWMDAPRNCSMSISVQVVQLRRIFSRIYRCFYNPHADPNVPNVLHLIEDFRQELDAWRSYAPIIESCVHYSTNYYDFLYNSALTLLYRPSILNPYPNHDCIVSCGNASILIIQSYSRSYSIGKIKWLWITLCHVYSAGVTILWCLEQNIRSLRQGNSVIWDNTQGYDSLDTVQVLLDEFRQKRQGADRLISQFKAQTQQVLNRMAEVTMEQQQQHQIFDQIPTNLMTPTDPMMMVNPLFYNYHWLGQEVASFYGL</sequence>